<sequence length="240" mass="26402">MSLIRSLIFAVLQTTLTIFFSVVAFLSFPFSAHARYRLITGYNHIVIWLARWVLGIRYVVEGRENLPVQPAIILAKHQSAWETVAFLCLFPPVSPVIKQELLNVPFFGWAFRMLSPIAIDRGAGREALKQIVAQGQEKLAQGFWVLVFPEGTRVAPGEKGRYGIGGGWLAADTGAPIVPIAHNAGEVWPKNAFIKRPGTITVRIGPVIDPTGKSAAELTRAVEAWIETEMTRLPPAAAHQ</sequence>
<dbReference type="GO" id="GO:0003841">
    <property type="term" value="F:1-acylglycerol-3-phosphate O-acyltransferase activity"/>
    <property type="evidence" value="ECO:0007669"/>
    <property type="project" value="TreeGrafter"/>
</dbReference>
<evidence type="ECO:0000259" key="5">
    <source>
        <dbReference type="SMART" id="SM00563"/>
    </source>
</evidence>
<keyword evidence="7" id="KW-1185">Reference proteome</keyword>
<proteinExistence type="predicted"/>
<dbReference type="PANTHER" id="PTHR10434">
    <property type="entry name" value="1-ACYL-SN-GLYCEROL-3-PHOSPHATE ACYLTRANSFERASE"/>
    <property type="match status" value="1"/>
</dbReference>
<dbReference type="STRING" id="1123392.GCA_000376425_01967"/>
<feature type="transmembrane region" description="Helical" evidence="4">
    <location>
        <begin position="7"/>
        <end position="30"/>
    </location>
</feature>
<evidence type="ECO:0000313" key="6">
    <source>
        <dbReference type="EMBL" id="KVW97049.1"/>
    </source>
</evidence>
<dbReference type="Pfam" id="PF01553">
    <property type="entry name" value="Acyltransferase"/>
    <property type="match status" value="1"/>
</dbReference>
<dbReference type="EMBL" id="LDUG01000018">
    <property type="protein sequence ID" value="KVW97049.1"/>
    <property type="molecule type" value="Genomic_DNA"/>
</dbReference>
<dbReference type="RefSeq" id="WP_059753531.1">
    <property type="nucleotide sequence ID" value="NZ_LDUG01000018.1"/>
</dbReference>
<organism evidence="6 7">
    <name type="scientific">Thiobacillus denitrificans</name>
    <dbReference type="NCBI Taxonomy" id="36861"/>
    <lineage>
        <taxon>Bacteria</taxon>
        <taxon>Pseudomonadati</taxon>
        <taxon>Pseudomonadota</taxon>
        <taxon>Betaproteobacteria</taxon>
        <taxon>Nitrosomonadales</taxon>
        <taxon>Thiobacillaceae</taxon>
        <taxon>Thiobacillus</taxon>
    </lineage>
</organism>
<evidence type="ECO:0000313" key="7">
    <source>
        <dbReference type="Proteomes" id="UP000064243"/>
    </source>
</evidence>
<evidence type="ECO:0000256" key="1">
    <source>
        <dbReference type="ARBA" id="ARBA00005189"/>
    </source>
</evidence>
<gene>
    <name evidence="6" type="ORF">ABW22_06505</name>
</gene>
<dbReference type="PANTHER" id="PTHR10434:SF40">
    <property type="entry name" value="1-ACYL-SN-GLYCEROL-3-PHOSPHATE ACYLTRANSFERASE"/>
    <property type="match status" value="1"/>
</dbReference>
<evidence type="ECO:0000256" key="2">
    <source>
        <dbReference type="ARBA" id="ARBA00022679"/>
    </source>
</evidence>
<dbReference type="PATRIC" id="fig|36861.3.peg.772"/>
<dbReference type="SUPFAM" id="SSF69593">
    <property type="entry name" value="Glycerol-3-phosphate (1)-acyltransferase"/>
    <property type="match status" value="1"/>
</dbReference>
<keyword evidence="4" id="KW-1133">Transmembrane helix</keyword>
<dbReference type="InterPro" id="IPR002123">
    <property type="entry name" value="Plipid/glycerol_acylTrfase"/>
</dbReference>
<dbReference type="OrthoDB" id="9812274at2"/>
<accession>A0A119CWR1</accession>
<protein>
    <submittedName>
        <fullName evidence="6">Acyl-phosphate glycerol 3-phosphate acyltransferase</fullName>
    </submittedName>
</protein>
<keyword evidence="3 6" id="KW-0012">Acyltransferase</keyword>
<dbReference type="AlphaFoldDB" id="A0A119CWR1"/>
<keyword evidence="4" id="KW-0472">Membrane</keyword>
<comment type="pathway">
    <text evidence="1">Lipid metabolism.</text>
</comment>
<dbReference type="Proteomes" id="UP000064243">
    <property type="component" value="Unassembled WGS sequence"/>
</dbReference>
<name>A0A119CWR1_THIDE</name>
<keyword evidence="4" id="KW-0812">Transmembrane</keyword>
<reference evidence="6 7" key="1">
    <citation type="journal article" date="2015" name="Appl. Environ. Microbiol.">
        <title>Aerobic and Anaerobic Thiosulfate Oxidation by a Cold-Adapted, Subglacial Chemoautotroph.</title>
        <authorList>
            <person name="Harrold Z.R."/>
            <person name="Skidmore M.L."/>
            <person name="Hamilton T.L."/>
            <person name="Desch L."/>
            <person name="Amada K."/>
            <person name="van Gelder W."/>
            <person name="Glover K."/>
            <person name="Roden E.E."/>
            <person name="Boyd E.S."/>
        </authorList>
    </citation>
    <scope>NUCLEOTIDE SEQUENCE [LARGE SCALE GENOMIC DNA]</scope>
    <source>
        <strain evidence="6 7">RG</strain>
    </source>
</reference>
<comment type="caution">
    <text evidence="6">The sequence shown here is derived from an EMBL/GenBank/DDBJ whole genome shotgun (WGS) entry which is preliminary data.</text>
</comment>
<dbReference type="SMART" id="SM00563">
    <property type="entry name" value="PlsC"/>
    <property type="match status" value="1"/>
</dbReference>
<dbReference type="GO" id="GO:0006654">
    <property type="term" value="P:phosphatidic acid biosynthetic process"/>
    <property type="evidence" value="ECO:0007669"/>
    <property type="project" value="TreeGrafter"/>
</dbReference>
<evidence type="ECO:0000256" key="3">
    <source>
        <dbReference type="ARBA" id="ARBA00023315"/>
    </source>
</evidence>
<dbReference type="CDD" id="cd07989">
    <property type="entry name" value="LPLAT_AGPAT-like"/>
    <property type="match status" value="1"/>
</dbReference>
<keyword evidence="2 6" id="KW-0808">Transferase</keyword>
<feature type="domain" description="Phospholipid/glycerol acyltransferase" evidence="5">
    <location>
        <begin position="71"/>
        <end position="185"/>
    </location>
</feature>
<evidence type="ECO:0000256" key="4">
    <source>
        <dbReference type="SAM" id="Phobius"/>
    </source>
</evidence>